<dbReference type="AlphaFoldDB" id="A0A2T8HNL7"/>
<accession>A0A2T8HNL7</accession>
<dbReference type="RefSeq" id="WP_116774858.1">
    <property type="nucleotide sequence ID" value="NZ_QDKG01000001.1"/>
</dbReference>
<evidence type="ECO:0000313" key="3">
    <source>
        <dbReference type="Proteomes" id="UP000245627"/>
    </source>
</evidence>
<sequence length="127" mass="13451">MAGETTNKGAEAAAPSTEQTVKTVKHTVTEADIKHNPELIGKGVKVVDTIDLPEDVKAAADARAAEAAATADAGKSKGKAKPAKYTVLQPFADKDNFSKMWKEGDDVSHFDEDRLASCVKRGLIKKG</sequence>
<evidence type="ECO:0000313" key="2">
    <source>
        <dbReference type="EMBL" id="PVH27003.1"/>
    </source>
</evidence>
<keyword evidence="3" id="KW-1185">Reference proteome</keyword>
<organism evidence="2 3">
    <name type="scientific">Sphingobacterium corticibacter</name>
    <dbReference type="NCBI Taxonomy" id="2171749"/>
    <lineage>
        <taxon>Bacteria</taxon>
        <taxon>Pseudomonadati</taxon>
        <taxon>Bacteroidota</taxon>
        <taxon>Sphingobacteriia</taxon>
        <taxon>Sphingobacteriales</taxon>
        <taxon>Sphingobacteriaceae</taxon>
        <taxon>Sphingobacterium</taxon>
    </lineage>
</organism>
<dbReference type="EMBL" id="QDKG01000001">
    <property type="protein sequence ID" value="PVH27003.1"/>
    <property type="molecule type" value="Genomic_DNA"/>
</dbReference>
<proteinExistence type="predicted"/>
<dbReference type="OrthoDB" id="712892at2"/>
<reference evidence="2 3" key="1">
    <citation type="submission" date="2018-04" db="EMBL/GenBank/DDBJ databases">
        <title>Sphingobacterium cortibacter sp. nov.</title>
        <authorList>
            <person name="Li Y."/>
        </authorList>
    </citation>
    <scope>NUCLEOTIDE SEQUENCE [LARGE SCALE GENOMIC DNA]</scope>
    <source>
        <strain evidence="2 3">2c-3</strain>
    </source>
</reference>
<gene>
    <name evidence="2" type="ORF">DC487_05250</name>
</gene>
<comment type="caution">
    <text evidence="2">The sequence shown here is derived from an EMBL/GenBank/DDBJ whole genome shotgun (WGS) entry which is preliminary data.</text>
</comment>
<dbReference type="Proteomes" id="UP000245627">
    <property type="component" value="Unassembled WGS sequence"/>
</dbReference>
<evidence type="ECO:0000256" key="1">
    <source>
        <dbReference type="SAM" id="MobiDB-lite"/>
    </source>
</evidence>
<name>A0A2T8HNL7_9SPHI</name>
<protein>
    <submittedName>
        <fullName evidence="2">Uncharacterized protein</fullName>
    </submittedName>
</protein>
<feature type="region of interest" description="Disordered" evidence="1">
    <location>
        <begin position="1"/>
        <end position="24"/>
    </location>
</feature>